<dbReference type="SUPFAM" id="SSF51679">
    <property type="entry name" value="Bacterial luciferase-like"/>
    <property type="match status" value="1"/>
</dbReference>
<comment type="caution">
    <text evidence="4">The sequence shown here is derived from an EMBL/GenBank/DDBJ whole genome shotgun (WGS) entry which is preliminary data.</text>
</comment>
<dbReference type="GO" id="GO:0016705">
    <property type="term" value="F:oxidoreductase activity, acting on paired donors, with incorporation or reduction of molecular oxygen"/>
    <property type="evidence" value="ECO:0007669"/>
    <property type="project" value="InterPro"/>
</dbReference>
<sequence length="336" mass="37086">MMTDKTVSFSVLDLAPIPQGATARDAFHRSLDLAQLAEKRGYRRFWLAEHHNMTGIASAATSVLIGYLAANTQTLHLGSGGVMLPNHAPLVIAEQFGTLNTLYPGRIDLGLGRAPGSDQRTMMALRRHMSGDIDNFPRDVAELVDWFDARDPNPHVRPVPGYGEKIPVWLLGSSLYSAQLAAQLGLPFAFASHFAPDMLFQALHLYRTNFKPSARLEKPYAMVCINIVAADSTRDAEFLFTSMQQAFVKLRRGETGQLPAPIADIGAFWSPSEQYGVQQALSMSLVGDKAKVRHGLESILRETEADEIMVNGQIFDHQARLHSFELAMQVKEELLG</sequence>
<dbReference type="InterPro" id="IPR011251">
    <property type="entry name" value="Luciferase-like_dom"/>
</dbReference>
<gene>
    <name evidence="4" type="primary">yhbW</name>
    <name evidence="4" type="ORF">EV102420_08_01210</name>
</gene>
<dbReference type="Proteomes" id="UP000029462">
    <property type="component" value="Unassembled WGS sequence"/>
</dbReference>
<dbReference type="Gene3D" id="3.20.20.30">
    <property type="entry name" value="Luciferase-like domain"/>
    <property type="match status" value="1"/>
</dbReference>
<dbReference type="InterPro" id="IPR019949">
    <property type="entry name" value="CmoO-like"/>
</dbReference>
<dbReference type="InterPro" id="IPR050766">
    <property type="entry name" value="Bact_Lucif_Oxidored"/>
</dbReference>
<dbReference type="GO" id="GO:0005829">
    <property type="term" value="C:cytosol"/>
    <property type="evidence" value="ECO:0007669"/>
    <property type="project" value="TreeGrafter"/>
</dbReference>
<dbReference type="NCBIfam" id="NF007802">
    <property type="entry name" value="PRK10508.1"/>
    <property type="match status" value="1"/>
</dbReference>
<protein>
    <recommendedName>
        <fullName evidence="2">Luciferase-like monooxygenase</fullName>
    </recommendedName>
</protein>
<dbReference type="PANTHER" id="PTHR30137:SF6">
    <property type="entry name" value="LUCIFERASE-LIKE MONOOXYGENASE"/>
    <property type="match status" value="1"/>
</dbReference>
<evidence type="ECO:0000313" key="5">
    <source>
        <dbReference type="Proteomes" id="UP000029462"/>
    </source>
</evidence>
<accession>A0A090V0M9</accession>
<dbReference type="FunFam" id="3.20.20.30:FF:000002">
    <property type="entry name" value="LLM class flavin-dependent oxidoreductase"/>
    <property type="match status" value="1"/>
</dbReference>
<organism evidence="4 5">
    <name type="scientific">Pseudescherichia vulneris NBRC 102420</name>
    <dbReference type="NCBI Taxonomy" id="1115515"/>
    <lineage>
        <taxon>Bacteria</taxon>
        <taxon>Pseudomonadati</taxon>
        <taxon>Pseudomonadota</taxon>
        <taxon>Gammaproteobacteria</taxon>
        <taxon>Enterobacterales</taxon>
        <taxon>Enterobacteriaceae</taxon>
        <taxon>Pseudescherichia</taxon>
    </lineage>
</organism>
<reference evidence="4 5" key="1">
    <citation type="submission" date="2014-09" db="EMBL/GenBank/DDBJ databases">
        <title>Whole genome shotgun sequence of Escherichia vulneris NBRC 102420.</title>
        <authorList>
            <person name="Yoshida Y."/>
            <person name="Hosoyama A."/>
            <person name="Tsuchikane K."/>
            <person name="Ohji S."/>
            <person name="Ichikawa N."/>
            <person name="Kimura A."/>
            <person name="Yamazoe A."/>
            <person name="Ezaki T."/>
            <person name="Fujita N."/>
        </authorList>
    </citation>
    <scope>NUCLEOTIDE SEQUENCE [LARGE SCALE GENOMIC DNA]</scope>
    <source>
        <strain evidence="4 5">NBRC 102420</strain>
    </source>
</reference>
<proteinExistence type="predicted"/>
<keyword evidence="5" id="KW-1185">Reference proteome</keyword>
<dbReference type="PANTHER" id="PTHR30137">
    <property type="entry name" value="LUCIFERASE-LIKE MONOOXYGENASE"/>
    <property type="match status" value="1"/>
</dbReference>
<feature type="domain" description="Luciferase-like" evidence="3">
    <location>
        <begin position="9"/>
        <end position="304"/>
    </location>
</feature>
<dbReference type="NCBIfam" id="TIGR03558">
    <property type="entry name" value="oxido_grp_1"/>
    <property type="match status" value="1"/>
</dbReference>
<dbReference type="EMBL" id="BBMZ01000008">
    <property type="protein sequence ID" value="GAL57658.1"/>
    <property type="molecule type" value="Genomic_DNA"/>
</dbReference>
<dbReference type="AlphaFoldDB" id="A0A090V0M9"/>
<evidence type="ECO:0000256" key="1">
    <source>
        <dbReference type="ARBA" id="ARBA00007789"/>
    </source>
</evidence>
<evidence type="ECO:0000256" key="2">
    <source>
        <dbReference type="ARBA" id="ARBA00074555"/>
    </source>
</evidence>
<comment type="similarity">
    <text evidence="1">To bacterial alkanal monooxygenase alpha and beta chains.</text>
</comment>
<evidence type="ECO:0000259" key="3">
    <source>
        <dbReference type="Pfam" id="PF00296"/>
    </source>
</evidence>
<evidence type="ECO:0000313" key="4">
    <source>
        <dbReference type="EMBL" id="GAL57658.1"/>
    </source>
</evidence>
<name>A0A090V0M9_PSEVU</name>
<dbReference type="InterPro" id="IPR036661">
    <property type="entry name" value="Luciferase-like_sf"/>
</dbReference>
<dbReference type="STRING" id="1115515.EV102420_08_01210"/>
<dbReference type="eggNOG" id="COG2141">
    <property type="taxonomic scope" value="Bacteria"/>
</dbReference>
<dbReference type="Pfam" id="PF00296">
    <property type="entry name" value="Bac_luciferase"/>
    <property type="match status" value="1"/>
</dbReference>